<evidence type="ECO:0000256" key="7">
    <source>
        <dbReference type="ARBA" id="ARBA00022741"/>
    </source>
</evidence>
<evidence type="ECO:0000256" key="3">
    <source>
        <dbReference type="ARBA" id="ARBA00022630"/>
    </source>
</evidence>
<evidence type="ECO:0000256" key="8">
    <source>
        <dbReference type="ARBA" id="ARBA00022827"/>
    </source>
</evidence>
<dbReference type="HOGENOM" id="CLU_056971_0_1_1"/>
<dbReference type="GeneID" id="19896606"/>
<protein>
    <recommendedName>
        <fullName evidence="2">FAD synthase</fullName>
        <ecNumber evidence="2">2.7.7.2</ecNumber>
    </recommendedName>
    <alternativeName>
        <fullName evidence="10">FAD pyrophosphorylase</fullName>
    </alternativeName>
    <alternativeName>
        <fullName evidence="11">FMN adenylyltransferase</fullName>
    </alternativeName>
</protein>
<evidence type="ECO:0000256" key="10">
    <source>
        <dbReference type="ARBA" id="ARBA00031145"/>
    </source>
</evidence>
<evidence type="ECO:0000256" key="4">
    <source>
        <dbReference type="ARBA" id="ARBA00022643"/>
    </source>
</evidence>
<dbReference type="Gene3D" id="3.40.50.620">
    <property type="entry name" value="HUPs"/>
    <property type="match status" value="1"/>
</dbReference>
<dbReference type="EC" id="2.7.7.2" evidence="2"/>
<evidence type="ECO:0000256" key="5">
    <source>
        <dbReference type="ARBA" id="ARBA00022679"/>
    </source>
</evidence>
<evidence type="ECO:0000256" key="9">
    <source>
        <dbReference type="ARBA" id="ARBA00022840"/>
    </source>
</evidence>
<dbReference type="CDD" id="cd23948">
    <property type="entry name" value="FAD_synthase"/>
    <property type="match status" value="1"/>
</dbReference>
<evidence type="ECO:0000256" key="1">
    <source>
        <dbReference type="ARBA" id="ARBA00004726"/>
    </source>
</evidence>
<keyword evidence="3" id="KW-0285">Flavoprotein</keyword>
<evidence type="ECO:0000313" key="15">
    <source>
        <dbReference type="Proteomes" id="UP000011958"/>
    </source>
</evidence>
<dbReference type="SUPFAM" id="SSF52402">
    <property type="entry name" value="Adenine nucleotide alpha hydrolases-like"/>
    <property type="match status" value="1"/>
</dbReference>
<dbReference type="OrthoDB" id="270728at2759"/>
<dbReference type="GO" id="GO:0006747">
    <property type="term" value="P:FAD biosynthetic process"/>
    <property type="evidence" value="ECO:0007669"/>
    <property type="project" value="TreeGrafter"/>
</dbReference>
<dbReference type="VEuPathDB" id="FungiDB:PNEG_02919"/>
<dbReference type="STRING" id="1069680.M7P4I8"/>
<dbReference type="InterPro" id="IPR014729">
    <property type="entry name" value="Rossmann-like_a/b/a_fold"/>
</dbReference>
<dbReference type="InterPro" id="IPR002500">
    <property type="entry name" value="PAPS_reduct_dom"/>
</dbReference>
<evidence type="ECO:0000259" key="13">
    <source>
        <dbReference type="Pfam" id="PF01507"/>
    </source>
</evidence>
<organism evidence="14 15">
    <name type="scientific">Pneumocystis murina (strain B123)</name>
    <name type="common">Mouse pneumocystis pneumonia agent</name>
    <name type="synonym">Pneumocystis carinii f. sp. muris</name>
    <dbReference type="NCBI Taxonomy" id="1069680"/>
    <lineage>
        <taxon>Eukaryota</taxon>
        <taxon>Fungi</taxon>
        <taxon>Dikarya</taxon>
        <taxon>Ascomycota</taxon>
        <taxon>Taphrinomycotina</taxon>
        <taxon>Pneumocystomycetes</taxon>
        <taxon>Pneumocystaceae</taxon>
        <taxon>Pneumocystis</taxon>
    </lineage>
</organism>
<keyword evidence="9" id="KW-0067">ATP-binding</keyword>
<accession>M7P4I8</accession>
<dbReference type="RefSeq" id="XP_007874960.1">
    <property type="nucleotide sequence ID" value="XM_007876769.1"/>
</dbReference>
<dbReference type="EMBL" id="AFWA02000014">
    <property type="protein sequence ID" value="EMR08745.1"/>
    <property type="molecule type" value="Genomic_DNA"/>
</dbReference>
<dbReference type="Pfam" id="PF01507">
    <property type="entry name" value="PAPS_reduct"/>
    <property type="match status" value="1"/>
</dbReference>
<comment type="catalytic activity">
    <reaction evidence="12">
        <text>FMN + ATP + H(+) = FAD + diphosphate</text>
        <dbReference type="Rhea" id="RHEA:17237"/>
        <dbReference type="ChEBI" id="CHEBI:15378"/>
        <dbReference type="ChEBI" id="CHEBI:30616"/>
        <dbReference type="ChEBI" id="CHEBI:33019"/>
        <dbReference type="ChEBI" id="CHEBI:57692"/>
        <dbReference type="ChEBI" id="CHEBI:58210"/>
        <dbReference type="EC" id="2.7.7.2"/>
    </reaction>
</comment>
<evidence type="ECO:0000313" key="14">
    <source>
        <dbReference type="EMBL" id="EMR08745.1"/>
    </source>
</evidence>
<reference evidence="15" key="1">
    <citation type="journal article" date="2016" name="Nat. Commun.">
        <title>Genome analysis of three Pneumocystis species reveals adaptation mechanisms to life exclusively in mammalian hosts.</title>
        <authorList>
            <person name="Ma L."/>
            <person name="Chen Z."/>
            <person name="Huang D.W."/>
            <person name="Kutty G."/>
            <person name="Ishihara M."/>
            <person name="Wang H."/>
            <person name="Abouelleil A."/>
            <person name="Bishop L."/>
            <person name="Davey E."/>
            <person name="Deng R."/>
            <person name="Deng X."/>
            <person name="Fan L."/>
            <person name="Fantoni G."/>
            <person name="Fitzgerald M."/>
            <person name="Gogineni E."/>
            <person name="Goldberg J.M."/>
            <person name="Handley G."/>
            <person name="Hu X."/>
            <person name="Huber C."/>
            <person name="Jiao X."/>
            <person name="Jones K."/>
            <person name="Levin J.Z."/>
            <person name="Liu Y."/>
            <person name="Macdonald P."/>
            <person name="Melnikov A."/>
            <person name="Raley C."/>
            <person name="Sassi M."/>
            <person name="Sherman B.T."/>
            <person name="Song X."/>
            <person name="Sykes S."/>
            <person name="Tran B."/>
            <person name="Walsh L."/>
            <person name="Xia Y."/>
            <person name="Yang J."/>
            <person name="Young S."/>
            <person name="Zeng Q."/>
            <person name="Zheng X."/>
            <person name="Stephens R."/>
            <person name="Nusbaum C."/>
            <person name="Birren B.W."/>
            <person name="Azadi P."/>
            <person name="Lempicki R.A."/>
            <person name="Cuomo C.A."/>
            <person name="Kovacs J.A."/>
        </authorList>
    </citation>
    <scope>NUCLEOTIDE SEQUENCE [LARGE SCALE GENOMIC DNA]</scope>
    <source>
        <strain evidence="15">B123</strain>
    </source>
</reference>
<evidence type="ECO:0000256" key="2">
    <source>
        <dbReference type="ARBA" id="ARBA00012393"/>
    </source>
</evidence>
<feature type="domain" description="Phosphoadenosine phosphosulphate reductase" evidence="13">
    <location>
        <begin position="123"/>
        <end position="213"/>
    </location>
</feature>
<keyword evidence="7" id="KW-0547">Nucleotide-binding</keyword>
<keyword evidence="8" id="KW-0274">FAD</keyword>
<dbReference type="Proteomes" id="UP000011958">
    <property type="component" value="Unassembled WGS sequence"/>
</dbReference>
<dbReference type="GO" id="GO:0003919">
    <property type="term" value="F:FMN adenylyltransferase activity"/>
    <property type="evidence" value="ECO:0007669"/>
    <property type="project" value="UniProtKB-EC"/>
</dbReference>
<evidence type="ECO:0000256" key="11">
    <source>
        <dbReference type="ARBA" id="ARBA00031871"/>
    </source>
</evidence>
<dbReference type="PANTHER" id="PTHR23293:SF9">
    <property type="entry name" value="FAD SYNTHASE"/>
    <property type="match status" value="1"/>
</dbReference>
<keyword evidence="15" id="KW-1185">Reference proteome</keyword>
<keyword evidence="5" id="KW-0808">Transferase</keyword>
<evidence type="ECO:0000256" key="6">
    <source>
        <dbReference type="ARBA" id="ARBA00022695"/>
    </source>
</evidence>
<name>M7P4I8_PNEMU</name>
<proteinExistence type="predicted"/>
<keyword evidence="6" id="KW-0548">Nucleotidyltransferase</keyword>
<comment type="pathway">
    <text evidence="1">Cofactor biosynthesis; FAD biosynthesis; FAD from FMN: step 1/1.</text>
</comment>
<dbReference type="AlphaFoldDB" id="M7P4I8"/>
<keyword evidence="4" id="KW-0288">FMN</keyword>
<comment type="caution">
    <text evidence="14">The sequence shown here is derived from an EMBL/GenBank/DDBJ whole genome shotgun (WGS) entry which is preliminary data.</text>
</comment>
<dbReference type="PANTHER" id="PTHR23293">
    <property type="entry name" value="FAD SYNTHETASE-RELATED FMN ADENYLYLTRANSFERASE"/>
    <property type="match status" value="1"/>
</dbReference>
<evidence type="ECO:0000256" key="12">
    <source>
        <dbReference type="ARBA" id="ARBA00049494"/>
    </source>
</evidence>
<gene>
    <name evidence="14" type="ORF">PNEG_02919</name>
</gene>
<dbReference type="OMA" id="EEFVQWS"/>
<dbReference type="eggNOG" id="KOG2644">
    <property type="taxonomic scope" value="Eukaryota"/>
</dbReference>
<dbReference type="GO" id="GO:0005524">
    <property type="term" value="F:ATP binding"/>
    <property type="evidence" value="ECO:0007669"/>
    <property type="project" value="UniProtKB-KW"/>
</dbReference>
<sequence>MDNPQEITLNNSIPPCNLVSNMNTIISLLSLDLQKNIQISINILRQALDKYGFSGISISFNGGKDALVMLILYFYTLRQYSGENEIKMKKIPAIYIQNPYPFSEIECFVKKCSENYVLDLVYKKSPMKTALKEYLDEHSEIKAILVGSRRNDPGCSMLKHFNPTDFEWPSCIRVHPIIDWCYSNIWEFLRGLNIEYCSLYDEGYTSIGGIQDTFRNPELQLDHDKFKPAYELIDGHKERLGRKYPLKNY</sequence>